<dbReference type="RefSeq" id="WP_073480567.1">
    <property type="nucleotide sequence ID" value="NZ_FQVN01000002.1"/>
</dbReference>
<evidence type="ECO:0000256" key="11">
    <source>
        <dbReference type="ARBA" id="ARBA00022679"/>
    </source>
</evidence>
<dbReference type="GO" id="GO:0006633">
    <property type="term" value="P:fatty acid biosynthetic process"/>
    <property type="evidence" value="ECO:0007669"/>
    <property type="project" value="UniProtKB-KW"/>
</dbReference>
<evidence type="ECO:0000256" key="6">
    <source>
        <dbReference type="ARBA" id="ARBA00011664"/>
    </source>
</evidence>
<gene>
    <name evidence="22" type="ORF">SAMN05444320_102298</name>
</gene>
<keyword evidence="13" id="KW-0863">Zinc-finger</keyword>
<dbReference type="GO" id="GO:0016743">
    <property type="term" value="F:carboxyl- or carbamoyltransferase activity"/>
    <property type="evidence" value="ECO:0007669"/>
    <property type="project" value="InterPro"/>
</dbReference>
<evidence type="ECO:0000256" key="7">
    <source>
        <dbReference type="ARBA" id="ARBA00011883"/>
    </source>
</evidence>
<evidence type="ECO:0000256" key="3">
    <source>
        <dbReference type="ARBA" id="ARBA00004956"/>
    </source>
</evidence>
<comment type="catalytic activity">
    <reaction evidence="19">
        <text>N(6)-carboxybiotinyl-L-lysyl-[protein] + acetyl-CoA = N(6)-biotinyl-L-lysyl-[protein] + malonyl-CoA</text>
        <dbReference type="Rhea" id="RHEA:54728"/>
        <dbReference type="Rhea" id="RHEA-COMP:10505"/>
        <dbReference type="Rhea" id="RHEA-COMP:10506"/>
        <dbReference type="ChEBI" id="CHEBI:57288"/>
        <dbReference type="ChEBI" id="CHEBI:57384"/>
        <dbReference type="ChEBI" id="CHEBI:83144"/>
        <dbReference type="ChEBI" id="CHEBI:83145"/>
        <dbReference type="EC" id="2.1.3.15"/>
    </reaction>
</comment>
<dbReference type="PANTHER" id="PTHR42853:SF3">
    <property type="entry name" value="ACETYL-COENZYME A CARBOXYLASE CARBOXYL TRANSFERASE SUBUNIT ALPHA, CHLOROPLASTIC"/>
    <property type="match status" value="1"/>
</dbReference>
<keyword evidence="13" id="KW-0862">Zinc</keyword>
<dbReference type="STRING" id="2017.SAMN05444320_102298"/>
<keyword evidence="12" id="KW-0547">Nucleotide-binding</keyword>
<evidence type="ECO:0000256" key="13">
    <source>
        <dbReference type="ARBA" id="ARBA00022771"/>
    </source>
</evidence>
<evidence type="ECO:0000256" key="9">
    <source>
        <dbReference type="ARBA" id="ARBA00022490"/>
    </source>
</evidence>
<proteinExistence type="inferred from homology"/>
<keyword evidence="15" id="KW-0067">ATP-binding</keyword>
<comment type="similarity">
    <text evidence="4">In the C-terminal section; belongs to the AccA family.</text>
</comment>
<dbReference type="PROSITE" id="PS50980">
    <property type="entry name" value="COA_CT_NTER"/>
    <property type="match status" value="1"/>
</dbReference>
<dbReference type="AlphaFoldDB" id="A0A1M4YAX1"/>
<name>A0A1M4YAX1_STRHI</name>
<dbReference type="GO" id="GO:0005524">
    <property type="term" value="F:ATP binding"/>
    <property type="evidence" value="ECO:0007669"/>
    <property type="project" value="UniProtKB-KW"/>
</dbReference>
<evidence type="ECO:0000256" key="19">
    <source>
        <dbReference type="ARBA" id="ARBA00049152"/>
    </source>
</evidence>
<evidence type="ECO:0000256" key="17">
    <source>
        <dbReference type="ARBA" id="ARBA00023160"/>
    </source>
</evidence>
<comment type="cofactor">
    <cofactor evidence="1">
        <name>Zn(2+)</name>
        <dbReference type="ChEBI" id="CHEBI:29105"/>
    </cofactor>
</comment>
<dbReference type="GO" id="GO:2001295">
    <property type="term" value="P:malonyl-CoA biosynthetic process"/>
    <property type="evidence" value="ECO:0007669"/>
    <property type="project" value="UniProtKB-UniPathway"/>
</dbReference>
<keyword evidence="23" id="KW-1185">Reference proteome</keyword>
<evidence type="ECO:0000313" key="23">
    <source>
        <dbReference type="Proteomes" id="UP000184501"/>
    </source>
</evidence>
<evidence type="ECO:0000313" key="22">
    <source>
        <dbReference type="EMBL" id="SHF02865.1"/>
    </source>
</evidence>
<dbReference type="Proteomes" id="UP000184501">
    <property type="component" value="Unassembled WGS sequence"/>
</dbReference>
<evidence type="ECO:0000256" key="8">
    <source>
        <dbReference type="ARBA" id="ARBA00018312"/>
    </source>
</evidence>
<reference evidence="22 23" key="1">
    <citation type="submission" date="2016-11" db="EMBL/GenBank/DDBJ databases">
        <authorList>
            <person name="Jaros S."/>
            <person name="Januszkiewicz K."/>
            <person name="Wedrychowicz H."/>
        </authorList>
    </citation>
    <scope>NUCLEOTIDE SEQUENCE [LARGE SCALE GENOMIC DNA]</scope>
    <source>
        <strain evidence="22 23">DSM 44523</strain>
    </source>
</reference>
<feature type="domain" description="CoA carboxyltransferase C-terminal" evidence="21">
    <location>
        <begin position="229"/>
        <end position="454"/>
    </location>
</feature>
<evidence type="ECO:0000256" key="16">
    <source>
        <dbReference type="ARBA" id="ARBA00023098"/>
    </source>
</evidence>
<evidence type="ECO:0000256" key="18">
    <source>
        <dbReference type="ARBA" id="ARBA00025280"/>
    </source>
</evidence>
<evidence type="ECO:0000259" key="20">
    <source>
        <dbReference type="PROSITE" id="PS50980"/>
    </source>
</evidence>
<organism evidence="22 23">
    <name type="scientific">Streptoalloteichus hindustanus</name>
    <dbReference type="NCBI Taxonomy" id="2017"/>
    <lineage>
        <taxon>Bacteria</taxon>
        <taxon>Bacillati</taxon>
        <taxon>Actinomycetota</taxon>
        <taxon>Actinomycetes</taxon>
        <taxon>Pseudonocardiales</taxon>
        <taxon>Pseudonocardiaceae</taxon>
        <taxon>Streptoalloteichus</taxon>
    </lineage>
</organism>
<dbReference type="InterPro" id="IPR029045">
    <property type="entry name" value="ClpP/crotonase-like_dom_sf"/>
</dbReference>
<dbReference type="SUPFAM" id="SSF52096">
    <property type="entry name" value="ClpP/crotonase"/>
    <property type="match status" value="2"/>
</dbReference>
<evidence type="ECO:0000256" key="1">
    <source>
        <dbReference type="ARBA" id="ARBA00001947"/>
    </source>
</evidence>
<dbReference type="PRINTS" id="PR01070">
    <property type="entry name" value="ACCCTRFRASEB"/>
</dbReference>
<dbReference type="GO" id="GO:0008270">
    <property type="term" value="F:zinc ion binding"/>
    <property type="evidence" value="ECO:0007669"/>
    <property type="project" value="UniProtKB-KW"/>
</dbReference>
<dbReference type="GO" id="GO:0003989">
    <property type="term" value="F:acetyl-CoA carboxylase activity"/>
    <property type="evidence" value="ECO:0007669"/>
    <property type="project" value="InterPro"/>
</dbReference>
<evidence type="ECO:0000256" key="14">
    <source>
        <dbReference type="ARBA" id="ARBA00022832"/>
    </source>
</evidence>
<keyword evidence="10" id="KW-0444">Lipid biosynthesis</keyword>
<evidence type="ECO:0000256" key="5">
    <source>
        <dbReference type="ARBA" id="ARBA00010284"/>
    </source>
</evidence>
<evidence type="ECO:0000256" key="12">
    <source>
        <dbReference type="ARBA" id="ARBA00022741"/>
    </source>
</evidence>
<dbReference type="InterPro" id="IPR011762">
    <property type="entry name" value="COA_CT_N"/>
</dbReference>
<dbReference type="Gene3D" id="3.90.226.10">
    <property type="entry name" value="2-enoyl-CoA Hydratase, Chain A, domain 1"/>
    <property type="match status" value="2"/>
</dbReference>
<keyword evidence="11 22" id="KW-0808">Transferase</keyword>
<keyword evidence="9" id="KW-0963">Cytoplasm</keyword>
<dbReference type="InterPro" id="IPR034733">
    <property type="entry name" value="AcCoA_carboxyl_beta"/>
</dbReference>
<dbReference type="EC" id="2.1.3.15" evidence="7"/>
<evidence type="ECO:0000259" key="21">
    <source>
        <dbReference type="PROSITE" id="PS50989"/>
    </source>
</evidence>
<accession>A0A1M4YAX1</accession>
<dbReference type="InterPro" id="IPR001095">
    <property type="entry name" value="Acetyl_CoA_COase_a_su"/>
</dbReference>
<dbReference type="OrthoDB" id="9772975at2"/>
<comment type="subunit">
    <text evidence="6">Acetyl-CoA carboxylase is a heterotetramer composed of biotin carboxyl carrier protein (AccB), biotin carboxylase (AccC) and two subunits of ACCase subunit beta/alpha.</text>
</comment>
<keyword evidence="17" id="KW-0275">Fatty acid biosynthesis</keyword>
<keyword evidence="16" id="KW-0443">Lipid metabolism</keyword>
<evidence type="ECO:0000256" key="4">
    <source>
        <dbReference type="ARBA" id="ARBA00006276"/>
    </source>
</evidence>
<comment type="similarity">
    <text evidence="5">In the N-terminal section; belongs to the AccD/PCCB family.</text>
</comment>
<dbReference type="InterPro" id="IPR000438">
    <property type="entry name" value="Acetyl_CoA_COase_Trfase_b_su"/>
</dbReference>
<feature type="domain" description="CoA carboxyltransferase N-terminal" evidence="20">
    <location>
        <begin position="1"/>
        <end position="234"/>
    </location>
</feature>
<dbReference type="PANTHER" id="PTHR42853">
    <property type="entry name" value="ACETYL-COENZYME A CARBOXYLASE CARBOXYL TRANSFERASE SUBUNIT ALPHA"/>
    <property type="match status" value="1"/>
</dbReference>
<dbReference type="Pfam" id="PF03255">
    <property type="entry name" value="ACCA"/>
    <property type="match status" value="1"/>
</dbReference>
<keyword evidence="13" id="KW-0479">Metal-binding</keyword>
<dbReference type="Pfam" id="PF01039">
    <property type="entry name" value="Carboxyl_trans"/>
    <property type="match status" value="1"/>
</dbReference>
<keyword evidence="14" id="KW-0276">Fatty acid metabolism</keyword>
<comment type="pathway">
    <text evidence="3">Lipid metabolism; malonyl-CoA biosynthesis; malonyl-CoA from acetyl-CoA: step 1/1.</text>
</comment>
<dbReference type="PROSITE" id="PS50989">
    <property type="entry name" value="COA_CT_CTER"/>
    <property type="match status" value="1"/>
</dbReference>
<dbReference type="EMBL" id="FQVN01000002">
    <property type="protein sequence ID" value="SHF02865.1"/>
    <property type="molecule type" value="Genomic_DNA"/>
</dbReference>
<evidence type="ECO:0000256" key="15">
    <source>
        <dbReference type="ARBA" id="ARBA00022840"/>
    </source>
</evidence>
<dbReference type="InterPro" id="IPR011763">
    <property type="entry name" value="COA_CT_C"/>
</dbReference>
<dbReference type="UniPathway" id="UPA00655">
    <property type="reaction ID" value="UER00711"/>
</dbReference>
<evidence type="ECO:0000256" key="2">
    <source>
        <dbReference type="ARBA" id="ARBA00004496"/>
    </source>
</evidence>
<comment type="function">
    <text evidence="18">Component of the acetyl coenzyme A carboxylase (ACC) complex. Biotin carboxylase (BC) catalyzes the carboxylation of biotin on its carrier protein (BCCP) and then the CO(2) group is transferred by the transcarboxylase to acetyl-CoA to form malonyl-CoA.</text>
</comment>
<evidence type="ECO:0000256" key="10">
    <source>
        <dbReference type="ARBA" id="ARBA00022516"/>
    </source>
</evidence>
<comment type="subcellular location">
    <subcellularLocation>
        <location evidence="2">Cytoplasm</location>
    </subcellularLocation>
</comment>
<dbReference type="GO" id="GO:0009317">
    <property type="term" value="C:acetyl-CoA carboxylase complex"/>
    <property type="evidence" value="ECO:0007669"/>
    <property type="project" value="InterPro"/>
</dbReference>
<protein>
    <recommendedName>
        <fullName evidence="8">Acetyl-coenzyme A carboxylase carboxyl transferase subunits beta/alpha</fullName>
        <ecNumber evidence="7">2.1.3.15</ecNumber>
    </recommendedName>
</protein>
<sequence>MDARRALDVIRVVASRFTEFPHCDAGPADPLGWPGYRERQDRLRAETGESESVRCGEAEVGGYECVLVAFDFGYFGGSIGSLAGQRIVDAFEVAIRRRLPVVSLVASGGSRMQEGMRSLVQMQRIAHAATRLRAAGLPHITVLRHPTSGGAWASVSASADVVLALPDATVAFAGARVRGGGREEADFFASKGKFEYGQVDRIVPVDRLGADLGTALGLLPPRTAPEPAPPDVPRALGRRELPATGADAVRNARDPARPRASAYLDDYFDLRYALSGDRAGGADAGMLCGIGRRQGKSVVYVAQSGAANTPAGFRTAARVIRLADRLRLPVLTLVDTPGAANDAGAERAAVGPAIAEVFVAVAEARVPVTTLVIGEGGSGGALALASRDTVWITPDGYFSVIAPEAATAILKREPEDVARTADQLRLRPQDLLALGIVHGIAGQHPTPVRPAAER</sequence>